<evidence type="ECO:0000259" key="3">
    <source>
        <dbReference type="Pfam" id="PF02775"/>
    </source>
</evidence>
<proteinExistence type="inferred from homology"/>
<dbReference type="InterPro" id="IPR029061">
    <property type="entry name" value="THDP-binding"/>
</dbReference>
<comment type="similarity">
    <text evidence="1">Belongs to the TPP enzyme family.</text>
</comment>
<dbReference type="CDD" id="cd02002">
    <property type="entry name" value="TPP_BFDC"/>
    <property type="match status" value="1"/>
</dbReference>
<dbReference type="GO" id="GO:0044281">
    <property type="term" value="P:small molecule metabolic process"/>
    <property type="evidence" value="ECO:0007669"/>
    <property type="project" value="UniProtKB-ARBA"/>
</dbReference>
<evidence type="ECO:0000256" key="2">
    <source>
        <dbReference type="ARBA" id="ARBA00023052"/>
    </source>
</evidence>
<gene>
    <name evidence="5" type="ORF">GGR25_000721</name>
</gene>
<reference evidence="5 6" key="1">
    <citation type="submission" date="2020-08" db="EMBL/GenBank/DDBJ databases">
        <title>Genomic Encyclopedia of Type Strains, Phase IV (KMG-IV): sequencing the most valuable type-strain genomes for metagenomic binning, comparative biology and taxonomic classification.</title>
        <authorList>
            <person name="Goeker M."/>
        </authorList>
    </citation>
    <scope>NUCLEOTIDE SEQUENCE [LARGE SCALE GENOMIC DNA]</scope>
    <source>
        <strain evidence="5 6">DSM 25966</strain>
    </source>
</reference>
<comment type="caution">
    <text evidence="5">The sequence shown here is derived from an EMBL/GenBank/DDBJ whole genome shotgun (WGS) entry which is preliminary data.</text>
</comment>
<keyword evidence="2" id="KW-0786">Thiamine pyrophosphate</keyword>
<feature type="domain" description="Thiamine pyrophosphate enzyme N-terminal TPP-binding" evidence="4">
    <location>
        <begin position="1"/>
        <end position="106"/>
    </location>
</feature>
<dbReference type="EMBL" id="JACIDS010000001">
    <property type="protein sequence ID" value="MBB3929702.1"/>
    <property type="molecule type" value="Genomic_DNA"/>
</dbReference>
<dbReference type="Gene3D" id="3.40.50.970">
    <property type="match status" value="2"/>
</dbReference>
<dbReference type="EC" id="2.2.1.6" evidence="5"/>
<keyword evidence="5" id="KW-0808">Transferase</keyword>
<feature type="domain" description="Thiamine pyrophosphate enzyme TPP-binding" evidence="3">
    <location>
        <begin position="380"/>
        <end position="515"/>
    </location>
</feature>
<dbReference type="Pfam" id="PF02775">
    <property type="entry name" value="TPP_enzyme_C"/>
    <property type="match status" value="1"/>
</dbReference>
<dbReference type="NCBIfam" id="NF005760">
    <property type="entry name" value="PRK07586.1"/>
    <property type="match status" value="1"/>
</dbReference>
<dbReference type="SUPFAM" id="SSF52518">
    <property type="entry name" value="Thiamin diphosphate-binding fold (THDP-binding)"/>
    <property type="match status" value="2"/>
</dbReference>
<dbReference type="GO" id="GO:0003984">
    <property type="term" value="F:acetolactate synthase activity"/>
    <property type="evidence" value="ECO:0007669"/>
    <property type="project" value="UniProtKB-EC"/>
</dbReference>
<dbReference type="RefSeq" id="WP_183397332.1">
    <property type="nucleotide sequence ID" value="NZ_JACIDS010000001.1"/>
</dbReference>
<organism evidence="5 6">
    <name type="scientific">Kaistia hirudinis</name>
    <dbReference type="NCBI Taxonomy" id="1293440"/>
    <lineage>
        <taxon>Bacteria</taxon>
        <taxon>Pseudomonadati</taxon>
        <taxon>Pseudomonadota</taxon>
        <taxon>Alphaproteobacteria</taxon>
        <taxon>Hyphomicrobiales</taxon>
        <taxon>Kaistiaceae</taxon>
        <taxon>Kaistia</taxon>
    </lineage>
</organism>
<dbReference type="CDD" id="cd07035">
    <property type="entry name" value="TPP_PYR_POX_like"/>
    <property type="match status" value="1"/>
</dbReference>
<sequence>MNGADRLCDVLLANGIDVTFANPGTSEMHFVAALDRKPAMRCVLGLFEGVATGAADGYGRMAEKPAAVLLHTGPGLANGLANLHNARRAHTPIVTVVGDHASHHLAFDAPLTTDIESLARPMSHWVGRASGPESVGATAEAAIRAAETGRGVSTMILPADSAWGPVEAAPVTPIAWPVPPLPDAPTIERVAAALRAHGTRAGIVLAGRSSYGAALETAGRIAAATGARLFGEVLSARTARGRGRVPLERIPYPIDLALAALKDLDVMILVGGQEPVAFFAYPGKPSRILPESCRVETLAAVGEDEAGALAALAEALDAPAQAAAVPVAAPPALIEGLAGPLTDDAITRVVAALLPENAILADEGLTSGRSFWSLSASAAPHDYLMIPGGAIGNGIPMATGAAIACPDRKVVALQADGSAMYTVQGLWTQAREGLDVVTVIYSNRAYAILRLEMQNVGAGHFGRNAERMLDIDAPALDWVSLARGMGVEAARAETAEAFRDLFKAALGRRGPFLIEAVI</sequence>
<dbReference type="PANTHER" id="PTHR18968">
    <property type="entry name" value="THIAMINE PYROPHOSPHATE ENZYMES"/>
    <property type="match status" value="1"/>
</dbReference>
<protein>
    <submittedName>
        <fullName evidence="5">Acetolactate synthase-1/2/3 large subunit</fullName>
        <ecNumber evidence="5">2.2.1.6</ecNumber>
    </submittedName>
</protein>
<evidence type="ECO:0000256" key="1">
    <source>
        <dbReference type="ARBA" id="ARBA00007812"/>
    </source>
</evidence>
<dbReference type="InterPro" id="IPR011766">
    <property type="entry name" value="TPP_enzyme_TPP-bd"/>
</dbReference>
<keyword evidence="6" id="KW-1185">Reference proteome</keyword>
<evidence type="ECO:0000313" key="6">
    <source>
        <dbReference type="Proteomes" id="UP000553963"/>
    </source>
</evidence>
<evidence type="ECO:0000313" key="5">
    <source>
        <dbReference type="EMBL" id="MBB3929702.1"/>
    </source>
</evidence>
<dbReference type="GO" id="GO:0050660">
    <property type="term" value="F:flavin adenine dinucleotide binding"/>
    <property type="evidence" value="ECO:0007669"/>
    <property type="project" value="TreeGrafter"/>
</dbReference>
<dbReference type="GO" id="GO:0030976">
    <property type="term" value="F:thiamine pyrophosphate binding"/>
    <property type="evidence" value="ECO:0007669"/>
    <property type="project" value="InterPro"/>
</dbReference>
<dbReference type="InterPro" id="IPR012001">
    <property type="entry name" value="Thiamin_PyroP_enz_TPP-bd_dom"/>
</dbReference>
<name>A0A840AJG0_9HYPH</name>
<dbReference type="PANTHER" id="PTHR18968:SF86">
    <property type="entry name" value="ACETOLACTATE SYNTHASE LARGE SUBUNIT ILVX-RELATED"/>
    <property type="match status" value="1"/>
</dbReference>
<dbReference type="AlphaFoldDB" id="A0A840AJG0"/>
<dbReference type="Proteomes" id="UP000553963">
    <property type="component" value="Unassembled WGS sequence"/>
</dbReference>
<evidence type="ECO:0000259" key="4">
    <source>
        <dbReference type="Pfam" id="PF02776"/>
    </source>
</evidence>
<accession>A0A840AJG0</accession>
<dbReference type="Pfam" id="PF02776">
    <property type="entry name" value="TPP_enzyme_N"/>
    <property type="match status" value="1"/>
</dbReference>
<dbReference type="InterPro" id="IPR045229">
    <property type="entry name" value="TPP_enz"/>
</dbReference>